<protein>
    <submittedName>
        <fullName evidence="3">TolC family protein</fullName>
    </submittedName>
</protein>
<dbReference type="Pfam" id="PF02321">
    <property type="entry name" value="OEP"/>
    <property type="match status" value="2"/>
</dbReference>
<evidence type="ECO:0000256" key="2">
    <source>
        <dbReference type="SAM" id="SignalP"/>
    </source>
</evidence>
<sequence>MMTLRIRATLLLAAACLPSLAIAQDEAIKIADSSELTQTAPKKADSKTLTLEKALNIGLAQSPRLAMFQSARGIAGGELQQAGALKNPELSVNSQFIGGNKQYRVVNPRQNFYGLSQVVESGGKVNKRERIASSGVLIADLEYQNAALELIHDITIAYADVIAAQENVALAEERRKLAKEVLSSISERVAAAAAPQIQQNRADMQLSLADIAYDRAKRDLESSRKALAALMGETKLSTSLSAKSFYSLAKPPKPEDTNLPEDTPEMRWHDQQLTQSRQKLSLERANALPDPRIDVGITEISGVNGRALTVGLAVPIPVLNANRGNIEAARHGVKLMEEKMREAGYVHGMELEKASQRMQSAYNQANTLKKRVIPAAQKSFGLAREGYVAGRFLYLDVLDTQRGLFDAKQQYIETLRDYHAAKAGVELLMAKNLGLLAAKGESK</sequence>
<reference evidence="3 4" key="2">
    <citation type="submission" date="2019-01" db="EMBL/GenBank/DDBJ databases">
        <title>Tautonia sociabilis, a novel thermotolerant planctomycete of Isosphaeraceae family, isolated from a 4000 m deep subterranean habitat.</title>
        <authorList>
            <person name="Kovaleva O.L."/>
            <person name="Elcheninov A.G."/>
            <person name="Van Heerden E."/>
            <person name="Toshchakov S.V."/>
            <person name="Novikov A."/>
            <person name="Bonch-Osmolovskaya E.A."/>
            <person name="Kublanov I.V."/>
        </authorList>
    </citation>
    <scope>NUCLEOTIDE SEQUENCE [LARGE SCALE GENOMIC DNA]</scope>
    <source>
        <strain evidence="3 4">GM2012</strain>
    </source>
</reference>
<feature type="signal peptide" evidence="2">
    <location>
        <begin position="1"/>
        <end position="23"/>
    </location>
</feature>
<dbReference type="AlphaFoldDB" id="A0A432MR98"/>
<keyword evidence="2" id="KW-0732">Signal</keyword>
<name>A0A432MR98_9BACT</name>
<reference evidence="3 4" key="1">
    <citation type="submission" date="2018-12" db="EMBL/GenBank/DDBJ databases">
        <authorList>
            <person name="Toschakov S.V."/>
        </authorList>
    </citation>
    <scope>NUCLEOTIDE SEQUENCE [LARGE SCALE GENOMIC DNA]</scope>
    <source>
        <strain evidence="3 4">GM2012</strain>
    </source>
</reference>
<evidence type="ECO:0000313" key="4">
    <source>
        <dbReference type="Proteomes" id="UP000280296"/>
    </source>
</evidence>
<evidence type="ECO:0000313" key="3">
    <source>
        <dbReference type="EMBL" id="RUL89495.1"/>
    </source>
</evidence>
<dbReference type="InterPro" id="IPR003423">
    <property type="entry name" value="OMP_efflux"/>
</dbReference>
<accession>A0A432MR98</accession>
<dbReference type="EMBL" id="RYZH01000002">
    <property type="protein sequence ID" value="RUL89495.1"/>
    <property type="molecule type" value="Genomic_DNA"/>
</dbReference>
<dbReference type="InterPro" id="IPR010131">
    <property type="entry name" value="MdtP/NodT-like"/>
</dbReference>
<dbReference type="RefSeq" id="WP_126723571.1">
    <property type="nucleotide sequence ID" value="NZ_RYZH01000002.1"/>
</dbReference>
<gene>
    <name evidence="3" type="ORF">TsocGM_01620</name>
</gene>
<feature type="chain" id="PRO_5019047762" evidence="2">
    <location>
        <begin position="24"/>
        <end position="443"/>
    </location>
</feature>
<keyword evidence="4" id="KW-1185">Reference proteome</keyword>
<dbReference type="SUPFAM" id="SSF56954">
    <property type="entry name" value="Outer membrane efflux proteins (OEP)"/>
    <property type="match status" value="1"/>
</dbReference>
<comment type="similarity">
    <text evidence="1">Belongs to the outer membrane factor (OMF) (TC 1.B.17) family.</text>
</comment>
<proteinExistence type="inferred from homology"/>
<dbReference type="PANTHER" id="PTHR30203">
    <property type="entry name" value="OUTER MEMBRANE CATION EFFLUX PROTEIN"/>
    <property type="match status" value="1"/>
</dbReference>
<dbReference type="OrthoDB" id="9791261at2"/>
<dbReference type="Gene3D" id="1.20.1600.10">
    <property type="entry name" value="Outer membrane efflux proteins (OEP)"/>
    <property type="match status" value="1"/>
</dbReference>
<comment type="caution">
    <text evidence="3">The sequence shown here is derived from an EMBL/GenBank/DDBJ whole genome shotgun (WGS) entry which is preliminary data.</text>
</comment>
<dbReference type="PANTHER" id="PTHR30203:SF24">
    <property type="entry name" value="BLR4935 PROTEIN"/>
    <property type="match status" value="1"/>
</dbReference>
<dbReference type="GO" id="GO:0015562">
    <property type="term" value="F:efflux transmembrane transporter activity"/>
    <property type="evidence" value="ECO:0007669"/>
    <property type="project" value="InterPro"/>
</dbReference>
<dbReference type="Proteomes" id="UP000280296">
    <property type="component" value="Unassembled WGS sequence"/>
</dbReference>
<organism evidence="3 4">
    <name type="scientific">Tautonia sociabilis</name>
    <dbReference type="NCBI Taxonomy" id="2080755"/>
    <lineage>
        <taxon>Bacteria</taxon>
        <taxon>Pseudomonadati</taxon>
        <taxon>Planctomycetota</taxon>
        <taxon>Planctomycetia</taxon>
        <taxon>Isosphaerales</taxon>
        <taxon>Isosphaeraceae</taxon>
        <taxon>Tautonia</taxon>
    </lineage>
</organism>
<evidence type="ECO:0000256" key="1">
    <source>
        <dbReference type="ARBA" id="ARBA00007613"/>
    </source>
</evidence>